<evidence type="ECO:0000256" key="1">
    <source>
        <dbReference type="SAM" id="MobiDB-lite"/>
    </source>
</evidence>
<feature type="region of interest" description="Disordered" evidence="1">
    <location>
        <begin position="296"/>
        <end position="355"/>
    </location>
</feature>
<keyword evidence="3" id="KW-1185">Reference proteome</keyword>
<dbReference type="AlphaFoldDB" id="A0A830FDD5"/>
<reference evidence="2" key="2">
    <citation type="submission" date="2020-09" db="EMBL/GenBank/DDBJ databases">
        <authorList>
            <person name="Sun Q."/>
            <person name="Ohkuma M."/>
        </authorList>
    </citation>
    <scope>NUCLEOTIDE SEQUENCE</scope>
    <source>
        <strain evidence="2">JCM 19596</strain>
    </source>
</reference>
<dbReference type="Proteomes" id="UP000607197">
    <property type="component" value="Unassembled WGS sequence"/>
</dbReference>
<dbReference type="OrthoDB" id="320255at2157"/>
<dbReference type="SUPFAM" id="SSF50952">
    <property type="entry name" value="Soluble quinoprotein glucose dehydrogenase"/>
    <property type="match status" value="1"/>
</dbReference>
<gene>
    <name evidence="2" type="ORF">GCM10009039_22140</name>
</gene>
<name>A0A830FDD5_9EURY</name>
<comment type="caution">
    <text evidence="2">The sequence shown here is derived from an EMBL/GenBank/DDBJ whole genome shotgun (WGS) entry which is preliminary data.</text>
</comment>
<protein>
    <submittedName>
        <fullName evidence="2">Uncharacterized protein</fullName>
    </submittedName>
</protein>
<dbReference type="RefSeq" id="WP_188978883.1">
    <property type="nucleotide sequence ID" value="NZ_BMPG01000002.1"/>
</dbReference>
<dbReference type="InterPro" id="IPR011041">
    <property type="entry name" value="Quinoprot_gluc/sorb_DH_b-prop"/>
</dbReference>
<proteinExistence type="predicted"/>
<feature type="compositionally biased region" description="Acidic residues" evidence="1">
    <location>
        <begin position="309"/>
        <end position="319"/>
    </location>
</feature>
<organism evidence="2 3">
    <name type="scientific">Halocalculus aciditolerans</name>
    <dbReference type="NCBI Taxonomy" id="1383812"/>
    <lineage>
        <taxon>Archaea</taxon>
        <taxon>Methanobacteriati</taxon>
        <taxon>Methanobacteriota</taxon>
        <taxon>Stenosarchaea group</taxon>
        <taxon>Halobacteria</taxon>
        <taxon>Halobacteriales</taxon>
        <taxon>Halobacteriaceae</taxon>
        <taxon>Halocalculus</taxon>
    </lineage>
</organism>
<dbReference type="EMBL" id="BMPG01000002">
    <property type="protein sequence ID" value="GGL63835.1"/>
    <property type="molecule type" value="Genomic_DNA"/>
</dbReference>
<sequence>MWQLGPHADEPEWKLLDVPFDNDLMEICQTTVGAYAIGDGGVLAGNRNKEGWKIVLDDGPNARDNQLRAMDVTDDGKRLWFLGSSGAIGCYDVETRRKYDYSYPKEMTSTWEGITVSGPAGREKGLAANGSGEVMPFTIDGFDVDWGVAEKPVGGKASKIAALASTEEGIGFAIDTSGQAYKTTESDGWKDIGIVNAQVKFYDVYAGGHGKVYVSAGDGRLYRYDNSYNQWTPISVGNAALHSFDMYDGDMVVLGGGGLFYQRQFGGQRWRKIHTPTKKTLYDVRLGKPYDVAVGKGGTVLHRPRGEAANEESSADGDQYDGRGELYDGDENAKNQSGSTSGKTSGTETNSDGSQ</sequence>
<evidence type="ECO:0000313" key="3">
    <source>
        <dbReference type="Proteomes" id="UP000607197"/>
    </source>
</evidence>
<accession>A0A830FDD5</accession>
<feature type="compositionally biased region" description="Low complexity" evidence="1">
    <location>
        <begin position="337"/>
        <end position="349"/>
    </location>
</feature>
<reference evidence="2" key="1">
    <citation type="journal article" date="2014" name="Int. J. Syst. Evol. Microbiol.">
        <title>Complete genome sequence of Corynebacterium casei LMG S-19264T (=DSM 44701T), isolated from a smear-ripened cheese.</title>
        <authorList>
            <consortium name="US DOE Joint Genome Institute (JGI-PGF)"/>
            <person name="Walter F."/>
            <person name="Albersmeier A."/>
            <person name="Kalinowski J."/>
            <person name="Ruckert C."/>
        </authorList>
    </citation>
    <scope>NUCLEOTIDE SEQUENCE</scope>
    <source>
        <strain evidence="2">JCM 19596</strain>
    </source>
</reference>
<evidence type="ECO:0000313" key="2">
    <source>
        <dbReference type="EMBL" id="GGL63835.1"/>
    </source>
</evidence>